<gene>
    <name evidence="2" type="ORF">JTE90_024630</name>
</gene>
<sequence>MGADINSLPHEVLVRIFQFYLELECQVNFFNYVSKVCRTWKEISRNSCFFETLDGSLPLSALVTLAKAGSLRLTKTLKFGKVTKDKSGHYKCIYSNMPRLKHIDLTNVCEKLNNRKEHPVFTELDGLCPELCELVLSPPDAHCKSKILGVVFEQMMKIRGPHFVHLDFSSVNICGKPTIFELVADNCPNLEELLAQNLKGTTLTHRFNTEKMQKKCPKLKTLRLGFPISFIRNAYKDPVGFPDLEIFTHPSRDDYFFRSSDLETLLCQSAKLKILDVRGCVLVSFEVLNSLPATDLEQIYLSWLNHLNYTGIIKIFQKWSHSLNIVDVSHIKDKAVNEMFSPQHLPNGLPNLEVLNVNNTSITVETLKVIIQQNPKLRYLNLESCHGLIRGTRQIHRSRSEIEKLLVKIEKFEEMDCI</sequence>
<organism evidence="2 3">
    <name type="scientific">Oedothorax gibbosus</name>
    <dbReference type="NCBI Taxonomy" id="931172"/>
    <lineage>
        <taxon>Eukaryota</taxon>
        <taxon>Metazoa</taxon>
        <taxon>Ecdysozoa</taxon>
        <taxon>Arthropoda</taxon>
        <taxon>Chelicerata</taxon>
        <taxon>Arachnida</taxon>
        <taxon>Araneae</taxon>
        <taxon>Araneomorphae</taxon>
        <taxon>Entelegynae</taxon>
        <taxon>Araneoidea</taxon>
        <taxon>Linyphiidae</taxon>
        <taxon>Erigoninae</taxon>
        <taxon>Oedothorax</taxon>
    </lineage>
</organism>
<dbReference type="Pfam" id="PF12937">
    <property type="entry name" value="F-box-like"/>
    <property type="match status" value="1"/>
</dbReference>
<dbReference type="EMBL" id="JAFNEN010000693">
    <property type="protein sequence ID" value="KAG8178470.1"/>
    <property type="molecule type" value="Genomic_DNA"/>
</dbReference>
<dbReference type="SUPFAM" id="SSF52047">
    <property type="entry name" value="RNI-like"/>
    <property type="match status" value="1"/>
</dbReference>
<reference evidence="2 3" key="1">
    <citation type="journal article" date="2022" name="Nat. Ecol. Evol.">
        <title>A masculinizing supergene underlies an exaggerated male reproductive morph in a spider.</title>
        <authorList>
            <person name="Hendrickx F."/>
            <person name="De Corte Z."/>
            <person name="Sonet G."/>
            <person name="Van Belleghem S.M."/>
            <person name="Kostlbacher S."/>
            <person name="Vangestel C."/>
        </authorList>
    </citation>
    <scope>NUCLEOTIDE SEQUENCE [LARGE SCALE GENOMIC DNA]</scope>
    <source>
        <strain evidence="2">W744_W776</strain>
    </source>
</reference>
<dbReference type="GO" id="GO:0031146">
    <property type="term" value="P:SCF-dependent proteasomal ubiquitin-dependent protein catabolic process"/>
    <property type="evidence" value="ECO:0007669"/>
    <property type="project" value="TreeGrafter"/>
</dbReference>
<dbReference type="InterPro" id="IPR001810">
    <property type="entry name" value="F-box_dom"/>
</dbReference>
<feature type="domain" description="F-box" evidence="1">
    <location>
        <begin position="2"/>
        <end position="53"/>
    </location>
</feature>
<dbReference type="InterPro" id="IPR032675">
    <property type="entry name" value="LRR_dom_sf"/>
</dbReference>
<dbReference type="GO" id="GO:0019005">
    <property type="term" value="C:SCF ubiquitin ligase complex"/>
    <property type="evidence" value="ECO:0007669"/>
    <property type="project" value="TreeGrafter"/>
</dbReference>
<evidence type="ECO:0000313" key="2">
    <source>
        <dbReference type="EMBL" id="KAG8178470.1"/>
    </source>
</evidence>
<proteinExistence type="predicted"/>
<comment type="caution">
    <text evidence="2">The sequence shown here is derived from an EMBL/GenBank/DDBJ whole genome shotgun (WGS) entry which is preliminary data.</text>
</comment>
<evidence type="ECO:0000259" key="1">
    <source>
        <dbReference type="PROSITE" id="PS50181"/>
    </source>
</evidence>
<dbReference type="PANTHER" id="PTHR13318:SF281">
    <property type="entry name" value="F-BOX DOMAIN-CONTAINING PROTEIN"/>
    <property type="match status" value="1"/>
</dbReference>
<dbReference type="AlphaFoldDB" id="A0AAV6U2N4"/>
<name>A0AAV6U2N4_9ARAC</name>
<dbReference type="Gene3D" id="3.80.10.10">
    <property type="entry name" value="Ribonuclease Inhibitor"/>
    <property type="match status" value="2"/>
</dbReference>
<accession>A0AAV6U2N4</accession>
<protein>
    <recommendedName>
        <fullName evidence="1">F-box domain-containing protein</fullName>
    </recommendedName>
</protein>
<keyword evidence="3" id="KW-1185">Reference proteome</keyword>
<dbReference type="PROSITE" id="PS50181">
    <property type="entry name" value="FBOX"/>
    <property type="match status" value="1"/>
</dbReference>
<evidence type="ECO:0000313" key="3">
    <source>
        <dbReference type="Proteomes" id="UP000827092"/>
    </source>
</evidence>
<dbReference type="Proteomes" id="UP000827092">
    <property type="component" value="Unassembled WGS sequence"/>
</dbReference>
<dbReference type="PANTHER" id="PTHR13318">
    <property type="entry name" value="PARTNER OF PAIRED, ISOFORM B-RELATED"/>
    <property type="match status" value="1"/>
</dbReference>